<keyword evidence="3" id="KW-1185">Reference proteome</keyword>
<proteinExistence type="predicted"/>
<evidence type="ECO:0000313" key="2">
    <source>
        <dbReference type="EnsemblMetazoa" id="G22094.4:cds"/>
    </source>
</evidence>
<dbReference type="EnsemblMetazoa" id="G22094.4">
    <property type="protein sequence ID" value="G22094.4:cds"/>
    <property type="gene ID" value="G22094"/>
</dbReference>
<protein>
    <submittedName>
        <fullName evidence="2">Uncharacterized protein</fullName>
    </submittedName>
</protein>
<feature type="region of interest" description="Disordered" evidence="1">
    <location>
        <begin position="1"/>
        <end position="58"/>
    </location>
</feature>
<evidence type="ECO:0000313" key="3">
    <source>
        <dbReference type="Proteomes" id="UP000005408"/>
    </source>
</evidence>
<accession>A0A8W8K897</accession>
<evidence type="ECO:0000256" key="1">
    <source>
        <dbReference type="SAM" id="MobiDB-lite"/>
    </source>
</evidence>
<organism evidence="2 3">
    <name type="scientific">Magallana gigas</name>
    <name type="common">Pacific oyster</name>
    <name type="synonym">Crassostrea gigas</name>
    <dbReference type="NCBI Taxonomy" id="29159"/>
    <lineage>
        <taxon>Eukaryota</taxon>
        <taxon>Metazoa</taxon>
        <taxon>Spiralia</taxon>
        <taxon>Lophotrochozoa</taxon>
        <taxon>Mollusca</taxon>
        <taxon>Bivalvia</taxon>
        <taxon>Autobranchia</taxon>
        <taxon>Pteriomorphia</taxon>
        <taxon>Ostreida</taxon>
        <taxon>Ostreoidea</taxon>
        <taxon>Ostreidae</taxon>
        <taxon>Magallana</taxon>
    </lineage>
</organism>
<sequence>MGCCFSGENEESSPKTPLIKGNATGGSQYTSDSTQTVTQSARKQKSLDPPPNKDFCKYNLSTQTFDTNALDLKN</sequence>
<feature type="compositionally biased region" description="Polar residues" evidence="1">
    <location>
        <begin position="25"/>
        <end position="41"/>
    </location>
</feature>
<name>A0A8W8K897_MAGGI</name>
<dbReference type="Proteomes" id="UP000005408">
    <property type="component" value="Unassembled WGS sequence"/>
</dbReference>
<dbReference type="AlphaFoldDB" id="A0A8W8K897"/>
<reference evidence="2" key="1">
    <citation type="submission" date="2022-08" db="UniProtKB">
        <authorList>
            <consortium name="EnsemblMetazoa"/>
        </authorList>
    </citation>
    <scope>IDENTIFICATION</scope>
    <source>
        <strain evidence="2">05x7-T-G4-1.051#20</strain>
    </source>
</reference>